<dbReference type="Proteomes" id="UP000031186">
    <property type="component" value="Unassembled WGS sequence"/>
</dbReference>
<organism evidence="12 13">
    <name type="scientific">Metarhizium anisopliae (strain ARSEF 549)</name>
    <dbReference type="NCBI Taxonomy" id="3151832"/>
    <lineage>
        <taxon>Eukaryota</taxon>
        <taxon>Fungi</taxon>
        <taxon>Dikarya</taxon>
        <taxon>Ascomycota</taxon>
        <taxon>Pezizomycotina</taxon>
        <taxon>Sordariomycetes</taxon>
        <taxon>Hypocreomycetidae</taxon>
        <taxon>Hypocreales</taxon>
        <taxon>Clavicipitaceae</taxon>
        <taxon>Metarhizium</taxon>
    </lineage>
</organism>
<evidence type="ECO:0000256" key="2">
    <source>
        <dbReference type="ARBA" id="ARBA00008203"/>
    </source>
</evidence>
<evidence type="ECO:0000256" key="6">
    <source>
        <dbReference type="ARBA" id="ARBA00022824"/>
    </source>
</evidence>
<keyword evidence="8 10" id="KW-0472">Membrane</keyword>
<protein>
    <recommendedName>
        <fullName evidence="3">Protein BIG1</fullName>
    </recommendedName>
</protein>
<feature type="domain" description="V-type proton ATPase subunit S1/VOA1 transmembrane" evidence="11">
    <location>
        <begin position="238"/>
        <end position="277"/>
    </location>
</feature>
<dbReference type="PANTHER" id="PTHR28285:SF1">
    <property type="entry name" value="PROTEIN BIG1"/>
    <property type="match status" value="1"/>
</dbReference>
<keyword evidence="5" id="KW-0732">Signal</keyword>
<evidence type="ECO:0000256" key="9">
    <source>
        <dbReference type="ARBA" id="ARBA00023316"/>
    </source>
</evidence>
<proteinExistence type="inferred from homology"/>
<evidence type="ECO:0000259" key="11">
    <source>
        <dbReference type="Pfam" id="PF20520"/>
    </source>
</evidence>
<evidence type="ECO:0000256" key="7">
    <source>
        <dbReference type="ARBA" id="ARBA00022989"/>
    </source>
</evidence>
<name>A0A0B4G643_METAF</name>
<keyword evidence="4 10" id="KW-0812">Transmembrane</keyword>
<reference evidence="12 13" key="1">
    <citation type="journal article" date="2014" name="Proc. Natl. Acad. Sci. U.S.A.">
        <title>Trajectory and genomic determinants of fungal-pathogen speciation and host adaptation.</title>
        <authorList>
            <person name="Hu X."/>
            <person name="Xiao G."/>
            <person name="Zheng P."/>
            <person name="Shang Y."/>
            <person name="Su Y."/>
            <person name="Zhang X."/>
            <person name="Liu X."/>
            <person name="Zhan S."/>
            <person name="St Leger R.J."/>
            <person name="Wang C."/>
        </authorList>
    </citation>
    <scope>NUCLEOTIDE SEQUENCE [LARGE SCALE GENOMIC DNA]</scope>
    <source>
        <strain evidence="12 13">ARSEF 549</strain>
    </source>
</reference>
<evidence type="ECO:0000256" key="4">
    <source>
        <dbReference type="ARBA" id="ARBA00022692"/>
    </source>
</evidence>
<comment type="caution">
    <text evidence="12">The sequence shown here is derived from an EMBL/GenBank/DDBJ whole genome shotgun (WGS) entry which is preliminary data.</text>
</comment>
<feature type="non-terminal residue" evidence="12">
    <location>
        <position position="1"/>
    </location>
</feature>
<sequence length="288" mass="31366">MGAVFEFKVSLRAHHPLADDGLTDNSIRISQPPNTNQIQTSSEVIKFTKNVLDECLTDRYLIVTQPGINAADLTQNDCLMPHVCKTVEASRVKGKYTVAEVIGDVTEAKFDEYIKLACRKKGKTAHVKSVQLGSLSPAARAQDLASNGTSVLKEDEATHMWILTDGVADVSLTAELGAVTAADSYTVLLYATPREPLYESDFIEPVHMGMKRDAGSAPLPQQNNETEFNKLPLFEKYQFFTPGIFMGLVVAIVLLSILGVGIRGLASLEVSYGAFDKEMGPAAQKKQQ</sequence>
<evidence type="ECO:0000313" key="13">
    <source>
        <dbReference type="Proteomes" id="UP000031186"/>
    </source>
</evidence>
<dbReference type="OrthoDB" id="9985059at2759"/>
<dbReference type="GO" id="GO:0009272">
    <property type="term" value="P:fungal-type cell wall biogenesis"/>
    <property type="evidence" value="ECO:0007669"/>
    <property type="project" value="TreeGrafter"/>
</dbReference>
<dbReference type="HOGENOM" id="CLU_062461_0_0_1"/>
<dbReference type="AlphaFoldDB" id="A0A0B4G643"/>
<keyword evidence="13" id="KW-1185">Reference proteome</keyword>
<dbReference type="GO" id="GO:0071555">
    <property type="term" value="P:cell wall organization"/>
    <property type="evidence" value="ECO:0007669"/>
    <property type="project" value="UniProtKB-KW"/>
</dbReference>
<gene>
    <name evidence="12" type="ORF">MAN_07055</name>
</gene>
<dbReference type="InterPro" id="IPR046756">
    <property type="entry name" value="VAS1/VOA1_TM"/>
</dbReference>
<accession>A0A0B4G643</accession>
<comment type="similarity">
    <text evidence="2">Belongs to the BIG1 family.</text>
</comment>
<dbReference type="InterPro" id="IPR037654">
    <property type="entry name" value="Big1"/>
</dbReference>
<dbReference type="VEuPathDB" id="FungiDB:MAN_07055"/>
<dbReference type="Pfam" id="PF20520">
    <property type="entry name" value="Ac45-VOA1_TM"/>
    <property type="match status" value="1"/>
</dbReference>
<keyword evidence="7 10" id="KW-1133">Transmembrane helix</keyword>
<feature type="transmembrane region" description="Helical" evidence="10">
    <location>
        <begin position="239"/>
        <end position="262"/>
    </location>
</feature>
<keyword evidence="6" id="KW-0256">Endoplasmic reticulum</keyword>
<dbReference type="EMBL" id="AZNF01000009">
    <property type="protein sequence ID" value="KID63884.1"/>
    <property type="molecule type" value="Genomic_DNA"/>
</dbReference>
<dbReference type="GO" id="GO:0005789">
    <property type="term" value="C:endoplasmic reticulum membrane"/>
    <property type="evidence" value="ECO:0007669"/>
    <property type="project" value="UniProtKB-SubCell"/>
</dbReference>
<evidence type="ECO:0000256" key="1">
    <source>
        <dbReference type="ARBA" id="ARBA00004115"/>
    </source>
</evidence>
<evidence type="ECO:0000256" key="3">
    <source>
        <dbReference type="ARBA" id="ARBA00022089"/>
    </source>
</evidence>
<dbReference type="GO" id="GO:0006078">
    <property type="term" value="P:(1-&gt;6)-beta-D-glucan biosynthetic process"/>
    <property type="evidence" value="ECO:0007669"/>
    <property type="project" value="TreeGrafter"/>
</dbReference>
<evidence type="ECO:0000313" key="12">
    <source>
        <dbReference type="EMBL" id="KID63884.1"/>
    </source>
</evidence>
<keyword evidence="9" id="KW-0961">Cell wall biogenesis/degradation</keyword>
<comment type="subcellular location">
    <subcellularLocation>
        <location evidence="1">Endoplasmic reticulum membrane</location>
        <topology evidence="1">Single-pass type I membrane protein</topology>
    </subcellularLocation>
</comment>
<evidence type="ECO:0000256" key="10">
    <source>
        <dbReference type="SAM" id="Phobius"/>
    </source>
</evidence>
<evidence type="ECO:0000256" key="8">
    <source>
        <dbReference type="ARBA" id="ARBA00023136"/>
    </source>
</evidence>
<dbReference type="PANTHER" id="PTHR28285">
    <property type="entry name" value="PROTEIN BIG1"/>
    <property type="match status" value="1"/>
</dbReference>
<evidence type="ECO:0000256" key="5">
    <source>
        <dbReference type="ARBA" id="ARBA00022729"/>
    </source>
</evidence>